<protein>
    <submittedName>
        <fullName evidence="1">Uncharacterized protein</fullName>
    </submittedName>
</protein>
<evidence type="ECO:0000313" key="1">
    <source>
        <dbReference type="EMBL" id="MBO8430094.1"/>
    </source>
</evidence>
<accession>A0A9D9DRQ3</accession>
<evidence type="ECO:0000313" key="2">
    <source>
        <dbReference type="Proteomes" id="UP000823632"/>
    </source>
</evidence>
<gene>
    <name evidence="1" type="ORF">IAC76_01770</name>
</gene>
<dbReference type="AlphaFoldDB" id="A0A9D9DRQ3"/>
<dbReference type="EMBL" id="JADIND010000039">
    <property type="protein sequence ID" value="MBO8430094.1"/>
    <property type="molecule type" value="Genomic_DNA"/>
</dbReference>
<dbReference type="Proteomes" id="UP000823632">
    <property type="component" value="Unassembled WGS sequence"/>
</dbReference>
<proteinExistence type="predicted"/>
<name>A0A9D9DRQ3_9BACT</name>
<reference evidence="1" key="1">
    <citation type="submission" date="2020-10" db="EMBL/GenBank/DDBJ databases">
        <authorList>
            <person name="Gilroy R."/>
        </authorList>
    </citation>
    <scope>NUCLEOTIDE SEQUENCE</scope>
    <source>
        <strain evidence="1">10192</strain>
    </source>
</reference>
<reference evidence="1" key="2">
    <citation type="journal article" date="2021" name="PeerJ">
        <title>Extensive microbial diversity within the chicken gut microbiome revealed by metagenomics and culture.</title>
        <authorList>
            <person name="Gilroy R."/>
            <person name="Ravi A."/>
            <person name="Getino M."/>
            <person name="Pursley I."/>
            <person name="Horton D.L."/>
            <person name="Alikhan N.F."/>
            <person name="Baker D."/>
            <person name="Gharbi K."/>
            <person name="Hall N."/>
            <person name="Watson M."/>
            <person name="Adriaenssens E.M."/>
            <person name="Foster-Nyarko E."/>
            <person name="Jarju S."/>
            <person name="Secka A."/>
            <person name="Antonio M."/>
            <person name="Oren A."/>
            <person name="Chaudhuri R.R."/>
            <person name="La Ragione R."/>
            <person name="Hildebrand F."/>
            <person name="Pallen M.J."/>
        </authorList>
    </citation>
    <scope>NUCLEOTIDE SEQUENCE</scope>
    <source>
        <strain evidence="1">10192</strain>
    </source>
</reference>
<sequence>MFSPEFMKFLINYQKSDFTPQETKKEIEFDDKRGGKLAEVFVVVNK</sequence>
<organism evidence="1 2">
    <name type="scientific">Candidatus Scatousia excrementipullorum</name>
    <dbReference type="NCBI Taxonomy" id="2840936"/>
    <lineage>
        <taxon>Bacteria</taxon>
        <taxon>Candidatus Scatousia</taxon>
    </lineage>
</organism>
<comment type="caution">
    <text evidence="1">The sequence shown here is derived from an EMBL/GenBank/DDBJ whole genome shotgun (WGS) entry which is preliminary data.</text>
</comment>